<dbReference type="InterPro" id="IPR050172">
    <property type="entry name" value="SsuD_RutA_monooxygenase"/>
</dbReference>
<evidence type="ECO:0000256" key="1">
    <source>
        <dbReference type="ARBA" id="ARBA00022630"/>
    </source>
</evidence>
<dbReference type="GO" id="GO:0008726">
    <property type="term" value="F:alkanesulfonate monooxygenase activity"/>
    <property type="evidence" value="ECO:0007669"/>
    <property type="project" value="TreeGrafter"/>
</dbReference>
<evidence type="ECO:0000256" key="3">
    <source>
        <dbReference type="ARBA" id="ARBA00023002"/>
    </source>
</evidence>
<dbReference type="PANTHER" id="PTHR42847:SF4">
    <property type="entry name" value="ALKANESULFONATE MONOOXYGENASE-RELATED"/>
    <property type="match status" value="1"/>
</dbReference>
<keyword evidence="2" id="KW-0288">FMN</keyword>
<keyword evidence="3" id="KW-0560">Oxidoreductase</keyword>
<keyword evidence="1" id="KW-0285">Flavoprotein</keyword>
<sequence length="225" mass="23623">MRRRPGARRYCIARDQRQVAEAARWAENLGFDLVASGEHLFFHGRTPNAFVVLAAAAGATERVRLLSALTILPVYPAVLAAKLVATLDQVSNGRFDFGVGVGGEYPPEFAAAGVPVGERGARTDEALALILRLLRGGPVDFAGRWTRVEGLSLNPPALQTPAPPVWVGAAALPLFGAPGGSPTSGCPTCTHRSDWRTACSRCAATRCKLAEAPLRSAAPSFVGGP</sequence>
<evidence type="ECO:0000256" key="4">
    <source>
        <dbReference type="ARBA" id="ARBA00023033"/>
    </source>
</evidence>
<evidence type="ECO:0000259" key="5">
    <source>
        <dbReference type="Pfam" id="PF00296"/>
    </source>
</evidence>
<gene>
    <name evidence="6" type="ORF">I553_5121</name>
</gene>
<dbReference type="AlphaFoldDB" id="X7ZTW0"/>
<dbReference type="InterPro" id="IPR036661">
    <property type="entry name" value="Luciferase-like_sf"/>
</dbReference>
<dbReference type="GO" id="GO:0046306">
    <property type="term" value="P:alkanesulfonate catabolic process"/>
    <property type="evidence" value="ECO:0007669"/>
    <property type="project" value="TreeGrafter"/>
</dbReference>
<dbReference type="InterPro" id="IPR011251">
    <property type="entry name" value="Luciferase-like_dom"/>
</dbReference>
<comment type="caution">
    <text evidence="6">The sequence shown here is derived from an EMBL/GenBank/DDBJ whole genome shotgun (WGS) entry which is preliminary data.</text>
</comment>
<keyword evidence="4 6" id="KW-0503">Monooxygenase</keyword>
<proteinExistence type="predicted"/>
<reference evidence="6" key="1">
    <citation type="submission" date="2014-01" db="EMBL/GenBank/DDBJ databases">
        <authorList>
            <person name="Brown-Elliot B."/>
            <person name="Wallace R."/>
            <person name="Lenaerts A."/>
            <person name="Ordway D."/>
            <person name="DeGroote M.A."/>
            <person name="Parker T."/>
            <person name="Sizemore C."/>
            <person name="Tallon L.J."/>
            <person name="Sadzewicz L.K."/>
            <person name="Sengamalay N."/>
            <person name="Fraser C.M."/>
            <person name="Hine E."/>
            <person name="Shefchek K.A."/>
            <person name="Das S.P."/>
            <person name="Tettelin H."/>
        </authorList>
    </citation>
    <scope>NUCLEOTIDE SEQUENCE [LARGE SCALE GENOMIC DNA]</scope>
    <source>
        <strain evidence="6">4042</strain>
    </source>
</reference>
<protein>
    <submittedName>
        <fullName evidence="6">Luciferase-like monooxygenase family protein</fullName>
    </submittedName>
</protein>
<dbReference type="PANTHER" id="PTHR42847">
    <property type="entry name" value="ALKANESULFONATE MONOOXYGENASE"/>
    <property type="match status" value="1"/>
</dbReference>
<feature type="domain" description="Luciferase-like" evidence="5">
    <location>
        <begin position="16"/>
        <end position="170"/>
    </location>
</feature>
<accession>X7ZTW0</accession>
<dbReference type="PATRIC" id="fig|1299334.3.peg.7083"/>
<organism evidence="6">
    <name type="scientific">Mycobacterium xenopi 4042</name>
    <dbReference type="NCBI Taxonomy" id="1299334"/>
    <lineage>
        <taxon>Bacteria</taxon>
        <taxon>Bacillati</taxon>
        <taxon>Actinomycetota</taxon>
        <taxon>Actinomycetes</taxon>
        <taxon>Mycobacteriales</taxon>
        <taxon>Mycobacteriaceae</taxon>
        <taxon>Mycobacterium</taxon>
    </lineage>
</organism>
<dbReference type="Pfam" id="PF00296">
    <property type="entry name" value="Bac_luciferase"/>
    <property type="match status" value="1"/>
</dbReference>
<evidence type="ECO:0000313" key="6">
    <source>
        <dbReference type="EMBL" id="EUA23072.1"/>
    </source>
</evidence>
<dbReference type="EMBL" id="JAOB01000069">
    <property type="protein sequence ID" value="EUA23072.1"/>
    <property type="molecule type" value="Genomic_DNA"/>
</dbReference>
<dbReference type="Gene3D" id="3.20.20.30">
    <property type="entry name" value="Luciferase-like domain"/>
    <property type="match status" value="1"/>
</dbReference>
<name>X7ZTW0_MYCXE</name>
<evidence type="ECO:0000256" key="2">
    <source>
        <dbReference type="ARBA" id="ARBA00022643"/>
    </source>
</evidence>
<dbReference type="SUPFAM" id="SSF51679">
    <property type="entry name" value="Bacterial luciferase-like"/>
    <property type="match status" value="1"/>
</dbReference>